<gene>
    <name evidence="1" type="ORF">M441DRAFT_363380</name>
</gene>
<evidence type="ECO:0000313" key="2">
    <source>
        <dbReference type="Proteomes" id="UP000240493"/>
    </source>
</evidence>
<proteinExistence type="predicted"/>
<dbReference type="EMBL" id="KZ679259">
    <property type="protein sequence ID" value="PTB43019.1"/>
    <property type="molecule type" value="Genomic_DNA"/>
</dbReference>
<accession>A0A2T3ZDY8</accession>
<protein>
    <submittedName>
        <fullName evidence="1">Uncharacterized protein</fullName>
    </submittedName>
</protein>
<keyword evidence="2" id="KW-1185">Reference proteome</keyword>
<organism evidence="1 2">
    <name type="scientific">Trichoderma asperellum (strain ATCC 204424 / CBS 433.97 / NBRC 101777)</name>
    <dbReference type="NCBI Taxonomy" id="1042311"/>
    <lineage>
        <taxon>Eukaryota</taxon>
        <taxon>Fungi</taxon>
        <taxon>Dikarya</taxon>
        <taxon>Ascomycota</taxon>
        <taxon>Pezizomycotina</taxon>
        <taxon>Sordariomycetes</taxon>
        <taxon>Hypocreomycetidae</taxon>
        <taxon>Hypocreales</taxon>
        <taxon>Hypocreaceae</taxon>
        <taxon>Trichoderma</taxon>
    </lineage>
</organism>
<reference evidence="1 2" key="1">
    <citation type="submission" date="2016-07" db="EMBL/GenBank/DDBJ databases">
        <title>Multiple horizontal gene transfer events from other fungi enriched the ability of initially mycotrophic Trichoderma (Ascomycota) to feed on dead plant biomass.</title>
        <authorList>
            <consortium name="DOE Joint Genome Institute"/>
            <person name="Aerts A."/>
            <person name="Atanasova L."/>
            <person name="Chenthamara K."/>
            <person name="Zhang J."/>
            <person name="Grujic M."/>
            <person name="Henrissat B."/>
            <person name="Kuo A."/>
            <person name="Salamov A."/>
            <person name="Lipzen A."/>
            <person name="Labutti K."/>
            <person name="Barry K."/>
            <person name="Miao Y."/>
            <person name="Rahimi M.J."/>
            <person name="Shen Q."/>
            <person name="Grigoriev I.V."/>
            <person name="Kubicek C.P."/>
            <person name="Druzhinina I.S."/>
        </authorList>
    </citation>
    <scope>NUCLEOTIDE SEQUENCE [LARGE SCALE GENOMIC DNA]</scope>
    <source>
        <strain evidence="1 2">CBS 433.97</strain>
    </source>
</reference>
<dbReference type="Proteomes" id="UP000240493">
    <property type="component" value="Unassembled WGS sequence"/>
</dbReference>
<name>A0A2T3ZDY8_TRIA4</name>
<dbReference type="AlphaFoldDB" id="A0A2T3ZDY8"/>
<evidence type="ECO:0000313" key="1">
    <source>
        <dbReference type="EMBL" id="PTB43019.1"/>
    </source>
</evidence>
<sequence>MPFAKLQHELAFVAKAARDSAKRAVFAAAIETRPQRDIHATLVLRLFSRLGLRLCPSSASPLMELSVLQLPGRTRTCSGGNDCYSRQHSYSQGLRMAQVLVFPSYYALFHLSADGKDYDPPACLRIGRHGLALLPRQAKQTLLTSIGSVHMDNE</sequence>